<dbReference type="Pfam" id="PF09138">
    <property type="entry name" value="Urm1"/>
    <property type="match status" value="1"/>
</dbReference>
<gene>
    <name evidence="6" type="ORF">D1866_11810</name>
    <name evidence="5" type="ORF">GFB69_03250</name>
</gene>
<evidence type="ECO:0000256" key="2">
    <source>
        <dbReference type="ARBA" id="ARBA00022499"/>
    </source>
</evidence>
<dbReference type="AlphaFoldDB" id="A0A650CXM0"/>
<keyword evidence="7" id="KW-1185">Reference proteome</keyword>
<reference evidence="5 8" key="1">
    <citation type="submission" date="2019-10" db="EMBL/GenBank/DDBJ databases">
        <title>Comparative genomics of sulfur disproportionating microorganisms.</title>
        <authorList>
            <person name="Ward L.M."/>
            <person name="Bertran E."/>
            <person name="Johnston D."/>
        </authorList>
    </citation>
    <scope>NUCLEOTIDE SEQUENCE [LARGE SCALE GENOMIC DNA]</scope>
    <source>
        <strain evidence="5 8">DSM 3772</strain>
    </source>
</reference>
<keyword evidence="1" id="KW-0963">Cytoplasm</keyword>
<dbReference type="EMBL" id="CP045482">
    <property type="protein sequence ID" value="QGR22580.1"/>
    <property type="molecule type" value="Genomic_DNA"/>
</dbReference>
<evidence type="ECO:0000256" key="1">
    <source>
        <dbReference type="ARBA" id="ARBA00022490"/>
    </source>
</evidence>
<dbReference type="KEGG" id="aamb:D1866_11810"/>
<dbReference type="GO" id="GO:0034227">
    <property type="term" value="P:tRNA thio-modification"/>
    <property type="evidence" value="ECO:0007669"/>
    <property type="project" value="InterPro"/>
</dbReference>
<name>A0A650CXM0_ACIAM</name>
<evidence type="ECO:0000313" key="7">
    <source>
        <dbReference type="Proteomes" id="UP000426328"/>
    </source>
</evidence>
<evidence type="ECO:0000313" key="6">
    <source>
        <dbReference type="EMBL" id="QGR22580.1"/>
    </source>
</evidence>
<dbReference type="Proteomes" id="UP000474054">
    <property type="component" value="Unassembled WGS sequence"/>
</dbReference>
<dbReference type="EMBL" id="WHYS01000001">
    <property type="protein sequence ID" value="MQL54788.1"/>
    <property type="molecule type" value="Genomic_DNA"/>
</dbReference>
<protein>
    <submittedName>
        <fullName evidence="6">Ubiquitin</fullName>
    </submittedName>
</protein>
<keyword evidence="4" id="KW-0833">Ubl conjugation pathway</keyword>
<proteinExistence type="predicted"/>
<sequence>MSKVIFFGPLVQAFNSKEIEVKGEDVLQVLKNIDKKGIILDLDNNTIRPGYIILINGIDWRIKGGKITDNDLIQVIPINHGG</sequence>
<keyword evidence="3" id="KW-0819">tRNA processing</keyword>
<dbReference type="Proteomes" id="UP000426328">
    <property type="component" value="Chromosome"/>
</dbReference>
<reference evidence="6 7" key="2">
    <citation type="submission" date="2019-10" db="EMBL/GenBank/DDBJ databases">
        <title>Genome Sequences from Six Type Strain Members of the Archaeal Family Sulfolobaceae: Acidianus ambivalens, Acidianus infernus, Metallosphaera prunae, Stygiolobus azoricus, Sulfolobus metallicus, and Sulfurisphaera ohwakuensis.</title>
        <authorList>
            <person name="Counts J.A."/>
            <person name="Kelly R.M."/>
        </authorList>
    </citation>
    <scope>NUCLEOTIDE SEQUENCE [LARGE SCALE GENOMIC DNA]</scope>
    <source>
        <strain evidence="6 7">LEI 10</strain>
    </source>
</reference>
<evidence type="ECO:0000313" key="5">
    <source>
        <dbReference type="EMBL" id="MQL54788.1"/>
    </source>
</evidence>
<evidence type="ECO:0000313" key="8">
    <source>
        <dbReference type="Proteomes" id="UP000474054"/>
    </source>
</evidence>
<dbReference type="CDD" id="cd17040">
    <property type="entry name" value="Ubl_MoaD_like"/>
    <property type="match status" value="1"/>
</dbReference>
<dbReference type="Gene3D" id="3.10.20.30">
    <property type="match status" value="1"/>
</dbReference>
<evidence type="ECO:0000256" key="3">
    <source>
        <dbReference type="ARBA" id="ARBA00022694"/>
    </source>
</evidence>
<accession>A0A650CXM0</accession>
<organism evidence="6 7">
    <name type="scientific">Acidianus ambivalens</name>
    <name type="common">Desulfurolobus ambivalens</name>
    <dbReference type="NCBI Taxonomy" id="2283"/>
    <lineage>
        <taxon>Archaea</taxon>
        <taxon>Thermoproteota</taxon>
        <taxon>Thermoprotei</taxon>
        <taxon>Sulfolobales</taxon>
        <taxon>Sulfolobaceae</taxon>
        <taxon>Acidianus</taxon>
    </lineage>
</organism>
<dbReference type="RefSeq" id="WP_152940085.1">
    <property type="nucleotide sequence ID" value="NZ_CP045482.1"/>
</dbReference>
<dbReference type="InterPro" id="IPR016155">
    <property type="entry name" value="Mopterin_synth/thiamin_S_b"/>
</dbReference>
<dbReference type="GeneID" id="42780429"/>
<dbReference type="InterPro" id="IPR012675">
    <property type="entry name" value="Beta-grasp_dom_sf"/>
</dbReference>
<dbReference type="InterPro" id="IPR015221">
    <property type="entry name" value="Urm1"/>
</dbReference>
<dbReference type="GO" id="GO:0005737">
    <property type="term" value="C:cytoplasm"/>
    <property type="evidence" value="ECO:0007669"/>
    <property type="project" value="InterPro"/>
</dbReference>
<dbReference type="SUPFAM" id="SSF54285">
    <property type="entry name" value="MoaD/ThiS"/>
    <property type="match status" value="1"/>
</dbReference>
<keyword evidence="2" id="KW-1017">Isopeptide bond</keyword>
<evidence type="ECO:0000256" key="4">
    <source>
        <dbReference type="ARBA" id="ARBA00022786"/>
    </source>
</evidence>